<accession>A0A2K8MF05</accession>
<gene>
    <name evidence="8" type="ORF">CVN68_11175</name>
</gene>
<name>A0A2K8MF05_9SPHN</name>
<dbReference type="GO" id="GO:0016020">
    <property type="term" value="C:membrane"/>
    <property type="evidence" value="ECO:0007669"/>
    <property type="project" value="UniProtKB-SubCell"/>
</dbReference>
<keyword evidence="3 6" id="KW-0812">Transmembrane</keyword>
<feature type="transmembrane region" description="Helical" evidence="6">
    <location>
        <begin position="159"/>
        <end position="176"/>
    </location>
</feature>
<protein>
    <submittedName>
        <fullName evidence="8">Permease</fullName>
    </submittedName>
</protein>
<sequence>MIRLRPQTAAYAMLALVMLLWAGNSIVARAVHDAIPPFFLALLRWTGALLVVVPLAARHFAEDRAAIARNWPVIVLLGLLGVAAFNGFLYSGLRYTTASNGMLLQAAIPALVLLVDFVIFRARAGLGAILGVALSTFGVVIIVLQGHLTALSQVTFNRGDALILGGVVTWAFYTSLLRLRPKLHSQSFLAVTFAIGVLTMLPLAATEWREIAAMHFTPQVIGAVVYVALLPSVVAYTLFNAAVATVGPASAGQAITLMPLFGALLAALTLGEQLHAHHFAGMALILGGIMVSAVVRLRSGTNDIARG</sequence>
<dbReference type="OrthoDB" id="9806889at2"/>
<feature type="transmembrane region" description="Helical" evidence="6">
    <location>
        <begin position="276"/>
        <end position="297"/>
    </location>
</feature>
<keyword evidence="4 6" id="KW-1133">Transmembrane helix</keyword>
<evidence type="ECO:0000256" key="3">
    <source>
        <dbReference type="ARBA" id="ARBA00022692"/>
    </source>
</evidence>
<evidence type="ECO:0000259" key="7">
    <source>
        <dbReference type="Pfam" id="PF00892"/>
    </source>
</evidence>
<dbReference type="PANTHER" id="PTHR32322:SF2">
    <property type="entry name" value="EAMA DOMAIN-CONTAINING PROTEIN"/>
    <property type="match status" value="1"/>
</dbReference>
<evidence type="ECO:0000256" key="1">
    <source>
        <dbReference type="ARBA" id="ARBA00004141"/>
    </source>
</evidence>
<dbReference type="InterPro" id="IPR050638">
    <property type="entry name" value="AA-Vitamin_Transporters"/>
</dbReference>
<feature type="transmembrane region" description="Helical" evidence="6">
    <location>
        <begin position="102"/>
        <end position="120"/>
    </location>
</feature>
<evidence type="ECO:0000313" key="9">
    <source>
        <dbReference type="Proteomes" id="UP000229081"/>
    </source>
</evidence>
<reference evidence="8 9" key="1">
    <citation type="submission" date="2017-11" db="EMBL/GenBank/DDBJ databases">
        <title>Complete genome sequence of Sphingomonas sp. Strain Cra20, a psychrotolerant potential plant growth promoting rhizobacteria.</title>
        <authorList>
            <person name="Luo Y."/>
        </authorList>
    </citation>
    <scope>NUCLEOTIDE SEQUENCE [LARGE SCALE GENOMIC DNA]</scope>
    <source>
        <strain evidence="8 9">Cra20</strain>
    </source>
</reference>
<comment type="subcellular location">
    <subcellularLocation>
        <location evidence="1">Membrane</location>
        <topology evidence="1">Multi-pass membrane protein</topology>
    </subcellularLocation>
</comment>
<dbReference type="RefSeq" id="WP_100282276.1">
    <property type="nucleotide sequence ID" value="NZ_CP024923.1"/>
</dbReference>
<evidence type="ECO:0000313" key="8">
    <source>
        <dbReference type="EMBL" id="ATY32468.1"/>
    </source>
</evidence>
<dbReference type="EMBL" id="CP024923">
    <property type="protein sequence ID" value="ATY32468.1"/>
    <property type="molecule type" value="Genomic_DNA"/>
</dbReference>
<evidence type="ECO:0000256" key="6">
    <source>
        <dbReference type="SAM" id="Phobius"/>
    </source>
</evidence>
<keyword evidence="5 6" id="KW-0472">Membrane</keyword>
<feature type="domain" description="EamA" evidence="7">
    <location>
        <begin position="10"/>
        <end position="143"/>
    </location>
</feature>
<dbReference type="InterPro" id="IPR000620">
    <property type="entry name" value="EamA_dom"/>
</dbReference>
<keyword evidence="9" id="KW-1185">Reference proteome</keyword>
<dbReference type="SUPFAM" id="SSF103481">
    <property type="entry name" value="Multidrug resistance efflux transporter EmrE"/>
    <property type="match status" value="2"/>
</dbReference>
<dbReference type="InterPro" id="IPR037185">
    <property type="entry name" value="EmrE-like"/>
</dbReference>
<proteinExistence type="inferred from homology"/>
<evidence type="ECO:0000256" key="2">
    <source>
        <dbReference type="ARBA" id="ARBA00007362"/>
    </source>
</evidence>
<dbReference type="PANTHER" id="PTHR32322">
    <property type="entry name" value="INNER MEMBRANE TRANSPORTER"/>
    <property type="match status" value="1"/>
</dbReference>
<feature type="transmembrane region" description="Helical" evidence="6">
    <location>
        <begin position="69"/>
        <end position="90"/>
    </location>
</feature>
<dbReference type="KEGG" id="sphc:CVN68_11175"/>
<evidence type="ECO:0000256" key="5">
    <source>
        <dbReference type="ARBA" id="ARBA00023136"/>
    </source>
</evidence>
<comment type="similarity">
    <text evidence="2">Belongs to the EamA transporter family.</text>
</comment>
<feature type="transmembrane region" description="Helical" evidence="6">
    <location>
        <begin position="251"/>
        <end position="270"/>
    </location>
</feature>
<feature type="transmembrane region" description="Helical" evidence="6">
    <location>
        <begin position="38"/>
        <end position="57"/>
    </location>
</feature>
<feature type="transmembrane region" description="Helical" evidence="6">
    <location>
        <begin position="220"/>
        <end position="239"/>
    </location>
</feature>
<evidence type="ECO:0000256" key="4">
    <source>
        <dbReference type="ARBA" id="ARBA00022989"/>
    </source>
</evidence>
<organism evidence="8 9">
    <name type="scientific">Sphingomonas psychrotolerans</name>
    <dbReference type="NCBI Taxonomy" id="1327635"/>
    <lineage>
        <taxon>Bacteria</taxon>
        <taxon>Pseudomonadati</taxon>
        <taxon>Pseudomonadota</taxon>
        <taxon>Alphaproteobacteria</taxon>
        <taxon>Sphingomonadales</taxon>
        <taxon>Sphingomonadaceae</taxon>
        <taxon>Sphingomonas</taxon>
    </lineage>
</organism>
<feature type="domain" description="EamA" evidence="7">
    <location>
        <begin position="158"/>
        <end position="292"/>
    </location>
</feature>
<feature type="transmembrane region" description="Helical" evidence="6">
    <location>
        <begin position="188"/>
        <end position="208"/>
    </location>
</feature>
<dbReference type="AlphaFoldDB" id="A0A2K8MF05"/>
<dbReference type="Pfam" id="PF00892">
    <property type="entry name" value="EamA"/>
    <property type="match status" value="2"/>
</dbReference>
<dbReference type="Proteomes" id="UP000229081">
    <property type="component" value="Chromosome"/>
</dbReference>
<feature type="transmembrane region" description="Helical" evidence="6">
    <location>
        <begin position="127"/>
        <end position="147"/>
    </location>
</feature>